<sequence length="375" mass="43358">MSKVRRASFGGSTELTLCSRTKKPITKSRKSSLVAEDMPTTRRNSLTTVINSLASISVDELLSTPLVDVHNLYKKKVSKSSHKLESFFGEPTPVDVCVYEIKKEGLKAILESKVPLCYFLYYLLDEYSSENLFFFLEVEQFEKNRGLACIDEQRKMAQVIYNTYISDNAQLQINLDDKVKRSIKSQLISTQHEFNGKTIFYDAKTSIYLLLESSFIRFLNTDVYEEMIRHCGELTIHYGERTVNIALSYLFQYFKHQEQEKQIFSDSFTELNNRHYDIIKNVLEKFGEEVLHRPKGMQATNVTGPDGTSVKGDSRNKQRYQSNRMAFDNSGQGYLLDPYSVPVGFSTMPMYPNTMYGTYYPPFIYTDKPQQEEQK</sequence>
<dbReference type="Gene3D" id="1.10.167.10">
    <property type="entry name" value="Regulator of G-protein Signalling 4, domain 2"/>
    <property type="match status" value="1"/>
</dbReference>
<dbReference type="Proteomes" id="UP000716291">
    <property type="component" value="Unassembled WGS sequence"/>
</dbReference>
<dbReference type="OrthoDB" id="196547at2759"/>
<dbReference type="PANTHER" id="PTHR10845">
    <property type="entry name" value="REGULATOR OF G PROTEIN SIGNALING"/>
    <property type="match status" value="1"/>
</dbReference>
<dbReference type="Pfam" id="PF00615">
    <property type="entry name" value="RGS"/>
    <property type="match status" value="1"/>
</dbReference>
<evidence type="ECO:0000313" key="3">
    <source>
        <dbReference type="EMBL" id="KAG1302013.1"/>
    </source>
</evidence>
<proteinExistence type="predicted"/>
<dbReference type="AlphaFoldDB" id="A0A9P6WZE3"/>
<keyword evidence="4" id="KW-1185">Reference proteome</keyword>
<reference evidence="3" key="1">
    <citation type="journal article" date="2020" name="Microb. Genom.">
        <title>Genetic diversity of clinical and environmental Mucorales isolates obtained from an investigation of mucormycosis cases among solid organ transplant recipients.</title>
        <authorList>
            <person name="Nguyen M.H."/>
            <person name="Kaul D."/>
            <person name="Muto C."/>
            <person name="Cheng S.J."/>
            <person name="Richter R.A."/>
            <person name="Bruno V.M."/>
            <person name="Liu G."/>
            <person name="Beyhan S."/>
            <person name="Sundermann A.J."/>
            <person name="Mounaud S."/>
            <person name="Pasculle A.W."/>
            <person name="Nierman W.C."/>
            <person name="Driscoll E."/>
            <person name="Cumbie R."/>
            <person name="Clancy C.J."/>
            <person name="Dupont C.L."/>
        </authorList>
    </citation>
    <scope>NUCLEOTIDE SEQUENCE</scope>
    <source>
        <strain evidence="3">GL11</strain>
    </source>
</reference>
<accession>A0A9P6WZE3</accession>
<evidence type="ECO:0000313" key="4">
    <source>
        <dbReference type="Proteomes" id="UP000716291"/>
    </source>
</evidence>
<dbReference type="SMART" id="SM00315">
    <property type="entry name" value="RGS"/>
    <property type="match status" value="1"/>
</dbReference>
<organism evidence="3 4">
    <name type="scientific">Rhizopus oryzae</name>
    <name type="common">Mucormycosis agent</name>
    <name type="synonym">Rhizopus arrhizus var. delemar</name>
    <dbReference type="NCBI Taxonomy" id="64495"/>
    <lineage>
        <taxon>Eukaryota</taxon>
        <taxon>Fungi</taxon>
        <taxon>Fungi incertae sedis</taxon>
        <taxon>Mucoromycota</taxon>
        <taxon>Mucoromycotina</taxon>
        <taxon>Mucoromycetes</taxon>
        <taxon>Mucorales</taxon>
        <taxon>Mucorineae</taxon>
        <taxon>Rhizopodaceae</taxon>
        <taxon>Rhizopus</taxon>
    </lineage>
</organism>
<feature type="region of interest" description="Disordered" evidence="1">
    <location>
        <begin position="297"/>
        <end position="316"/>
    </location>
</feature>
<comment type="caution">
    <text evidence="3">The sequence shown here is derived from an EMBL/GenBank/DDBJ whole genome shotgun (WGS) entry which is preliminary data.</text>
</comment>
<dbReference type="EMBL" id="JAANQT010002686">
    <property type="protein sequence ID" value="KAG1302013.1"/>
    <property type="molecule type" value="Genomic_DNA"/>
</dbReference>
<dbReference type="PRINTS" id="PR01301">
    <property type="entry name" value="RGSPROTEIN"/>
</dbReference>
<evidence type="ECO:0000259" key="2">
    <source>
        <dbReference type="PROSITE" id="PS50132"/>
    </source>
</evidence>
<dbReference type="InterPro" id="IPR044926">
    <property type="entry name" value="RGS_subdomain_2"/>
</dbReference>
<evidence type="ECO:0000256" key="1">
    <source>
        <dbReference type="SAM" id="MobiDB-lite"/>
    </source>
</evidence>
<dbReference type="PROSITE" id="PS50132">
    <property type="entry name" value="RGS"/>
    <property type="match status" value="1"/>
</dbReference>
<dbReference type="InterPro" id="IPR016137">
    <property type="entry name" value="RGS"/>
</dbReference>
<dbReference type="PANTHER" id="PTHR10845:SF192">
    <property type="entry name" value="DOUBLE HIT, ISOFORM B"/>
    <property type="match status" value="1"/>
</dbReference>
<protein>
    <recommendedName>
        <fullName evidence="2">RGS domain-containing protein</fullName>
    </recommendedName>
</protein>
<name>A0A9P6WZE3_RHIOR</name>
<dbReference type="CDD" id="cd07440">
    <property type="entry name" value="RGS"/>
    <property type="match status" value="1"/>
</dbReference>
<dbReference type="InterPro" id="IPR036305">
    <property type="entry name" value="RGS_sf"/>
</dbReference>
<feature type="domain" description="RGS" evidence="2">
    <location>
        <begin position="105"/>
        <end position="228"/>
    </location>
</feature>
<gene>
    <name evidence="3" type="ORF">G6F64_011299</name>
</gene>
<dbReference type="SUPFAM" id="SSF48097">
    <property type="entry name" value="Regulator of G-protein signaling, RGS"/>
    <property type="match status" value="1"/>
</dbReference>